<dbReference type="PANTHER" id="PTHR19857">
    <property type="entry name" value="MITOCHONDRIAL DIVISION PROTEIN 1-RELATED"/>
    <property type="match status" value="1"/>
</dbReference>
<dbReference type="InterPro" id="IPR015943">
    <property type="entry name" value="WD40/YVTN_repeat-like_dom_sf"/>
</dbReference>
<dbReference type="AlphaFoldDB" id="C5KCT5"/>
<dbReference type="OMA" id="WSSPANT"/>
<evidence type="ECO:0000256" key="4">
    <source>
        <dbReference type="SAM" id="SignalP"/>
    </source>
</evidence>
<dbReference type="GeneID" id="9086899"/>
<evidence type="ECO:0000313" key="6">
    <source>
        <dbReference type="Proteomes" id="UP000007800"/>
    </source>
</evidence>
<feature type="chain" id="PRO_5002954060" evidence="4">
    <location>
        <begin position="18"/>
        <end position="965"/>
    </location>
</feature>
<organism evidence="6">
    <name type="scientific">Perkinsus marinus (strain ATCC 50983 / TXsc)</name>
    <dbReference type="NCBI Taxonomy" id="423536"/>
    <lineage>
        <taxon>Eukaryota</taxon>
        <taxon>Sar</taxon>
        <taxon>Alveolata</taxon>
        <taxon>Perkinsozoa</taxon>
        <taxon>Perkinsea</taxon>
        <taxon>Perkinsida</taxon>
        <taxon>Perkinsidae</taxon>
        <taxon>Perkinsus</taxon>
    </lineage>
</organism>
<keyword evidence="4" id="KW-0732">Signal</keyword>
<dbReference type="SUPFAM" id="SSF50978">
    <property type="entry name" value="WD40 repeat-like"/>
    <property type="match status" value="1"/>
</dbReference>
<dbReference type="EMBL" id="GG671995">
    <property type="protein sequence ID" value="EER17684.1"/>
    <property type="molecule type" value="Genomic_DNA"/>
</dbReference>
<feature type="region of interest" description="Disordered" evidence="3">
    <location>
        <begin position="745"/>
        <end position="768"/>
    </location>
</feature>
<evidence type="ECO:0000256" key="1">
    <source>
        <dbReference type="ARBA" id="ARBA00022574"/>
    </source>
</evidence>
<keyword evidence="1" id="KW-0853">WD repeat</keyword>
<dbReference type="Gene3D" id="2.130.10.10">
    <property type="entry name" value="YVTN repeat-like/Quinoprotein amine dehydrogenase"/>
    <property type="match status" value="1"/>
</dbReference>
<reference evidence="5 6" key="1">
    <citation type="submission" date="2008-07" db="EMBL/GenBank/DDBJ databases">
        <authorList>
            <person name="El-Sayed N."/>
            <person name="Caler E."/>
            <person name="Inman J."/>
            <person name="Amedeo P."/>
            <person name="Hass B."/>
            <person name="Wortman J."/>
        </authorList>
    </citation>
    <scope>NUCLEOTIDE SEQUENCE [LARGE SCALE GENOMIC DNA]</scope>
    <source>
        <strain evidence="6">ATCC 50983 / TXsc</strain>
    </source>
</reference>
<dbReference type="RefSeq" id="XP_002785888.1">
    <property type="nucleotide sequence ID" value="XM_002785842.1"/>
</dbReference>
<dbReference type="InterPro" id="IPR001680">
    <property type="entry name" value="WD40_rpt"/>
</dbReference>
<evidence type="ECO:0000256" key="2">
    <source>
        <dbReference type="ARBA" id="ARBA00022737"/>
    </source>
</evidence>
<dbReference type="OrthoDB" id="436219at2759"/>
<keyword evidence="6" id="KW-1185">Reference proteome</keyword>
<protein>
    <submittedName>
        <fullName evidence="5">Uncharacterized protein</fullName>
    </submittedName>
</protein>
<evidence type="ECO:0000313" key="5">
    <source>
        <dbReference type="EMBL" id="EER17684.1"/>
    </source>
</evidence>
<sequence>MLLESFAALLVLAAAASSPDIHRAWIEPDVNEPSDCVVQFSLFTLYVEGLYLESVDAVALVGYEDSCANVSVGSTKFLSRSSQCAPEVPGPYPISTGATKLLCSVTAREPGSSMPCFSMDSGLTFPLGLGANQTSLTIIQYDTFAMTDGLVPPGRKFPGKAHVNAISTRSNGIVIVGYSDGYVRLWDGASATELWSSPANTLDKVPVTAVDSRGDLMAISGANGRASVWNITGTTASEYSVLRVDNEPSSFNCIALSPNTTDIIAVGSDLGRVFIFRVSVTLSPVVGMAQVGEPVSVVKWCHNGMFVVVGTLAGSVSWWSLIDLTEPSAVMDGLCGGRGGVADLQCATFASDDVSYVFVACTSGTITVLRFDDTLKPVVSNTWSLPNKTERDSLIVAMSLSSDLEWLAVRAVDFVFVYDTNETLSSEHHPEFWDVLNGSRLLTEGSSSWYVVEAGSAGNAPFAGINPVDGSVSFYPCWPSPDADRRSTIENISELTCASSSAAPTIALDVVLPWEFTAIRGSYTVSSIGAIPAEDCRSGQLPVTDWISAPGWKWTLVRTFSMAVSSDCSPLDGGGSPGSQLITLKQCLDICVSLGHSSRVCNVVNALPKLGTVGFDRLVTVCDLRHCDDVTALRLQATTNNSTDGKAFEVWGRYNGSAFGGGYTAFGTPDRVVYGGCSVPGGKVPHGSAGGALMVLNETIFRSHPSNRLRFQVAQSNAEERVMIHSIRLELLRQRPQPVRVIRDPLVSSSGDSEVDANSRRGGEVSGASSKGAIAWGRANDATASPWLFFSSRDLSVAAFDLRGLYLQEVPDATGTQYMWWKWKPTVVEDVRRNIAPQRPSSIFVAGVGLDLTSTIRINQVPYCGAMDSRYHHSAVNVPNDIPIVTIQGTLNITVLEWTNDALWSNGLAGLLVVSGPDYDRNYHVCRWGYACVISNYVGHGLQQDDRLRLSPFTGVDSGLRLILL</sequence>
<feature type="signal peptide" evidence="4">
    <location>
        <begin position="1"/>
        <end position="17"/>
    </location>
</feature>
<dbReference type="Proteomes" id="UP000007800">
    <property type="component" value="Unassembled WGS sequence"/>
</dbReference>
<dbReference type="SMART" id="SM00320">
    <property type="entry name" value="WD40"/>
    <property type="match status" value="6"/>
</dbReference>
<keyword evidence="2" id="KW-0677">Repeat</keyword>
<dbReference type="InterPro" id="IPR051179">
    <property type="entry name" value="WD_repeat_multifunction"/>
</dbReference>
<proteinExistence type="predicted"/>
<dbReference type="InParanoid" id="C5KCT5"/>
<dbReference type="InterPro" id="IPR036322">
    <property type="entry name" value="WD40_repeat_dom_sf"/>
</dbReference>
<gene>
    <name evidence="5" type="ORF">Pmar_PMAR023605</name>
</gene>
<name>C5KCT5_PERM5</name>
<evidence type="ECO:0000256" key="3">
    <source>
        <dbReference type="SAM" id="MobiDB-lite"/>
    </source>
</evidence>
<accession>C5KCT5</accession>